<keyword evidence="3" id="KW-1185">Reference proteome</keyword>
<dbReference type="EMBL" id="MCFJ01000016">
    <property type="protein sequence ID" value="ORY58463.1"/>
    <property type="molecule type" value="Genomic_DNA"/>
</dbReference>
<protein>
    <submittedName>
        <fullName evidence="2">Peptidase G1</fullName>
    </submittedName>
</protein>
<dbReference type="InParanoid" id="A0A1Y2DGR9"/>
<feature type="signal peptide" evidence="1">
    <location>
        <begin position="1"/>
        <end position="23"/>
    </location>
</feature>
<dbReference type="CDD" id="cd13426">
    <property type="entry name" value="Peptidase_G1"/>
    <property type="match status" value="1"/>
</dbReference>
<dbReference type="GO" id="GO:0070007">
    <property type="term" value="F:glutamic-type endopeptidase activity"/>
    <property type="evidence" value="ECO:0007669"/>
    <property type="project" value="InterPro"/>
</dbReference>
<dbReference type="Gene3D" id="2.60.120.700">
    <property type="entry name" value="Peptidase G1"/>
    <property type="match status" value="1"/>
</dbReference>
<proteinExistence type="predicted"/>
<dbReference type="AlphaFoldDB" id="A0A1Y2DGR9"/>
<reference evidence="2 3" key="1">
    <citation type="submission" date="2016-07" db="EMBL/GenBank/DDBJ databases">
        <title>Pervasive Adenine N6-methylation of Active Genes in Fungi.</title>
        <authorList>
            <consortium name="DOE Joint Genome Institute"/>
            <person name="Mondo S.J."/>
            <person name="Dannebaum R.O."/>
            <person name="Kuo R.C."/>
            <person name="Labutti K."/>
            <person name="Haridas S."/>
            <person name="Kuo A."/>
            <person name="Salamov A."/>
            <person name="Ahrendt S.R."/>
            <person name="Lipzen A."/>
            <person name="Sullivan W."/>
            <person name="Andreopoulos W.B."/>
            <person name="Clum A."/>
            <person name="Lindquist E."/>
            <person name="Daum C."/>
            <person name="Ramamoorthy G.K."/>
            <person name="Gryganskyi A."/>
            <person name="Culley D."/>
            <person name="Magnuson J.K."/>
            <person name="James T.Y."/>
            <person name="O'Malley M.A."/>
            <person name="Stajich J.E."/>
            <person name="Spatafora J.W."/>
            <person name="Visel A."/>
            <person name="Grigoriev I.V."/>
        </authorList>
    </citation>
    <scope>NUCLEOTIDE SEQUENCE [LARGE SCALE GENOMIC DNA]</scope>
    <source>
        <strain evidence="2 3">CBS 129021</strain>
    </source>
</reference>
<evidence type="ECO:0000313" key="3">
    <source>
        <dbReference type="Proteomes" id="UP000193689"/>
    </source>
</evidence>
<name>A0A1Y2DGR9_9PEZI</name>
<dbReference type="GeneID" id="63775036"/>
<dbReference type="PANTHER" id="PTHR37536">
    <property type="entry name" value="PUTATIVE (AFU_ORTHOLOGUE AFUA_3G02970)-RELATED"/>
    <property type="match status" value="1"/>
</dbReference>
<dbReference type="InterPro" id="IPR013320">
    <property type="entry name" value="ConA-like_dom_sf"/>
</dbReference>
<accession>A0A1Y2DGR9</accession>
<dbReference type="OrthoDB" id="2862635at2759"/>
<dbReference type="Proteomes" id="UP000193689">
    <property type="component" value="Unassembled WGS sequence"/>
</dbReference>
<dbReference type="Pfam" id="PF01828">
    <property type="entry name" value="Peptidase_A4"/>
    <property type="match status" value="1"/>
</dbReference>
<gene>
    <name evidence="2" type="ORF">BCR38DRAFT_413320</name>
</gene>
<comment type="caution">
    <text evidence="2">The sequence shown here is derived from an EMBL/GenBank/DDBJ whole genome shotgun (WGS) entry which is preliminary data.</text>
</comment>
<dbReference type="GO" id="GO:0006508">
    <property type="term" value="P:proteolysis"/>
    <property type="evidence" value="ECO:0007669"/>
    <property type="project" value="InterPro"/>
</dbReference>
<sequence length="227" mass="23468">MRLQHALLLAASHLFLLNCPVLAAFDQNRAGAVLEAPAGDSFTSVTGTFTVPSLTGTSKLSIWVAIGDTTQQDIVLKGGITYANGLTSFAAWYPAANIDTTSAVPVRNGDSIRITTSFANATSTGTVLVENVTQNKQSTQTIASPVEDPARLTALTADWFVQAYQDAGELVQVPRFGTLAFTACSATLASGSSVGPTGAGTFEIQGTSGQIYSATTVSASGVSIRQQ</sequence>
<keyword evidence="1" id="KW-0732">Signal</keyword>
<dbReference type="PANTHER" id="PTHR37536:SF1">
    <property type="entry name" value="ASPERGILLOPEPSIN, PUTAITVE (AFU_ORTHOLOGUE AFUA_7G01200)"/>
    <property type="match status" value="1"/>
</dbReference>
<organism evidence="2 3">
    <name type="scientific">Pseudomassariella vexata</name>
    <dbReference type="NCBI Taxonomy" id="1141098"/>
    <lineage>
        <taxon>Eukaryota</taxon>
        <taxon>Fungi</taxon>
        <taxon>Dikarya</taxon>
        <taxon>Ascomycota</taxon>
        <taxon>Pezizomycotina</taxon>
        <taxon>Sordariomycetes</taxon>
        <taxon>Xylariomycetidae</taxon>
        <taxon>Amphisphaeriales</taxon>
        <taxon>Pseudomassariaceae</taxon>
        <taxon>Pseudomassariella</taxon>
    </lineage>
</organism>
<feature type="chain" id="PRO_5012847422" evidence="1">
    <location>
        <begin position="24"/>
        <end position="227"/>
    </location>
</feature>
<dbReference type="RefSeq" id="XP_040711380.1">
    <property type="nucleotide sequence ID" value="XM_040858824.1"/>
</dbReference>
<evidence type="ECO:0000313" key="2">
    <source>
        <dbReference type="EMBL" id="ORY58463.1"/>
    </source>
</evidence>
<dbReference type="InterPro" id="IPR038656">
    <property type="entry name" value="Peptidase_G1_sf"/>
</dbReference>
<evidence type="ECO:0000256" key="1">
    <source>
        <dbReference type="SAM" id="SignalP"/>
    </source>
</evidence>
<dbReference type="InterPro" id="IPR000250">
    <property type="entry name" value="Peptidase_G1"/>
</dbReference>
<dbReference type="SUPFAM" id="SSF49899">
    <property type="entry name" value="Concanavalin A-like lectins/glucanases"/>
    <property type="match status" value="1"/>
</dbReference>